<feature type="compositionally biased region" description="Polar residues" evidence="8">
    <location>
        <begin position="343"/>
        <end position="364"/>
    </location>
</feature>
<feature type="domain" description="RING-CH-type" evidence="9">
    <location>
        <begin position="100"/>
        <end position="165"/>
    </location>
</feature>
<keyword evidence="7" id="KW-0472">Membrane</keyword>
<comment type="caution">
    <text evidence="10">The sequence shown here is derived from an EMBL/GenBank/DDBJ whole genome shotgun (WGS) entry which is preliminary data.</text>
</comment>
<feature type="region of interest" description="Disordered" evidence="8">
    <location>
        <begin position="33"/>
        <end position="75"/>
    </location>
</feature>
<dbReference type="EMBL" id="MCGT01000004">
    <property type="protein sequence ID" value="ORX60287.1"/>
    <property type="molecule type" value="Genomic_DNA"/>
</dbReference>
<feature type="compositionally biased region" description="Polar residues" evidence="8">
    <location>
        <begin position="60"/>
        <end position="75"/>
    </location>
</feature>
<dbReference type="SMART" id="SM00744">
    <property type="entry name" value="RINGv"/>
    <property type="match status" value="1"/>
</dbReference>
<keyword evidence="6" id="KW-1133">Transmembrane helix</keyword>
<dbReference type="GO" id="GO:0008270">
    <property type="term" value="F:zinc ion binding"/>
    <property type="evidence" value="ECO:0007669"/>
    <property type="project" value="UniProtKB-KW"/>
</dbReference>
<dbReference type="OrthoDB" id="5817083at2759"/>
<keyword evidence="4" id="KW-0863">Zinc-finger</keyword>
<dbReference type="InterPro" id="IPR011016">
    <property type="entry name" value="Znf_RING-CH"/>
</dbReference>
<name>A0A1X2GS34_9FUNG</name>
<evidence type="ECO:0000313" key="11">
    <source>
        <dbReference type="Proteomes" id="UP000242146"/>
    </source>
</evidence>
<reference evidence="10 11" key="1">
    <citation type="submission" date="2016-07" db="EMBL/GenBank/DDBJ databases">
        <title>Pervasive Adenine N6-methylation of Active Genes in Fungi.</title>
        <authorList>
            <consortium name="DOE Joint Genome Institute"/>
            <person name="Mondo S.J."/>
            <person name="Dannebaum R.O."/>
            <person name="Kuo R.C."/>
            <person name="Labutti K."/>
            <person name="Haridas S."/>
            <person name="Kuo A."/>
            <person name="Salamov A."/>
            <person name="Ahrendt S.R."/>
            <person name="Lipzen A."/>
            <person name="Sullivan W."/>
            <person name="Andreopoulos W.B."/>
            <person name="Clum A."/>
            <person name="Lindquist E."/>
            <person name="Daum C."/>
            <person name="Ramamoorthy G.K."/>
            <person name="Gryganskyi A."/>
            <person name="Culley D."/>
            <person name="Magnuson J.K."/>
            <person name="James T.Y."/>
            <person name="O'Malley M.A."/>
            <person name="Stajich J.E."/>
            <person name="Spatafora J.W."/>
            <person name="Visel A."/>
            <person name="Grigoriev I.V."/>
        </authorList>
    </citation>
    <scope>NUCLEOTIDE SEQUENCE [LARGE SCALE GENOMIC DNA]</scope>
    <source>
        <strain evidence="10 11">NRRL 3301</strain>
    </source>
</reference>
<evidence type="ECO:0000313" key="10">
    <source>
        <dbReference type="EMBL" id="ORX60287.1"/>
    </source>
</evidence>
<feature type="compositionally biased region" description="Basic residues" evidence="8">
    <location>
        <begin position="330"/>
        <end position="342"/>
    </location>
</feature>
<keyword evidence="11" id="KW-1185">Reference proteome</keyword>
<evidence type="ECO:0000256" key="3">
    <source>
        <dbReference type="ARBA" id="ARBA00022723"/>
    </source>
</evidence>
<keyword evidence="3" id="KW-0479">Metal-binding</keyword>
<keyword evidence="5" id="KW-0862">Zinc</keyword>
<dbReference type="SUPFAM" id="SSF57850">
    <property type="entry name" value="RING/U-box"/>
    <property type="match status" value="1"/>
</dbReference>
<organism evidence="10 11">
    <name type="scientific">Hesseltinella vesiculosa</name>
    <dbReference type="NCBI Taxonomy" id="101127"/>
    <lineage>
        <taxon>Eukaryota</taxon>
        <taxon>Fungi</taxon>
        <taxon>Fungi incertae sedis</taxon>
        <taxon>Mucoromycota</taxon>
        <taxon>Mucoromycotina</taxon>
        <taxon>Mucoromycetes</taxon>
        <taxon>Mucorales</taxon>
        <taxon>Cunninghamellaceae</taxon>
        <taxon>Hesseltinella</taxon>
    </lineage>
</organism>
<dbReference type="InterPro" id="IPR013083">
    <property type="entry name" value="Znf_RING/FYVE/PHD"/>
</dbReference>
<comment type="subcellular location">
    <subcellularLocation>
        <location evidence="1">Membrane</location>
        <topology evidence="1">Multi-pass membrane protein</topology>
    </subcellularLocation>
</comment>
<keyword evidence="2" id="KW-0812">Transmembrane</keyword>
<protein>
    <recommendedName>
        <fullName evidence="9">RING-CH-type domain-containing protein</fullName>
    </recommendedName>
</protein>
<feature type="region of interest" description="Disordered" evidence="8">
    <location>
        <begin position="330"/>
        <end position="368"/>
    </location>
</feature>
<evidence type="ECO:0000256" key="1">
    <source>
        <dbReference type="ARBA" id="ARBA00004141"/>
    </source>
</evidence>
<dbReference type="Gene3D" id="3.30.40.10">
    <property type="entry name" value="Zinc/RING finger domain, C3HC4 (zinc finger)"/>
    <property type="match status" value="1"/>
</dbReference>
<evidence type="ECO:0000256" key="2">
    <source>
        <dbReference type="ARBA" id="ARBA00022692"/>
    </source>
</evidence>
<proteinExistence type="predicted"/>
<sequence length="498" mass="55465">MAHFRCPTTSQLVDNPRYSYANEDTLNYIEEVSSDDEQASSSSSSTILAPRTRSSLRKPASTNNAGSPLISSSPITQQHSSQHLSFHPQSLGVASNQPIFDQDEPRRCWICFGEDTDSIGKWVKPCPCSLIAHEKCLLDWITENQKTSPTKSVQCPQCASTYQLVDYTSWSLALMGVVDEVVHTVSPYLSALGFGLSLLVVSTTYGVSSVLMLFGVREGERILGSPSLWTWRMWLGLPAVPFALLSTQTRWADSTLPFATILMLRASTFGPLMPQSNGLGSSFSTYALPHLQISWPPSPLATLGLLPWVRLVYNNMYYAVQTMMSRHLKLKLTPPRPRRRRSSASFLTNPTGHGPSQDTSAADQSQERNPEVDILLGRGRPPSFSAIFTGTLLWPMIGNLTGSCLSQFKWIRDHFPEPFHRNVLGGCLFVVVRDIGGLIYLPLSPHLQLFGNSRSPIERLKETPLLISRRTSILYTTHLLKISNFSRCEINNALWKVY</sequence>
<dbReference type="GO" id="GO:0016020">
    <property type="term" value="C:membrane"/>
    <property type="evidence" value="ECO:0007669"/>
    <property type="project" value="UniProtKB-SubCell"/>
</dbReference>
<dbReference type="Pfam" id="PF12906">
    <property type="entry name" value="RINGv"/>
    <property type="match status" value="1"/>
</dbReference>
<evidence type="ECO:0000256" key="6">
    <source>
        <dbReference type="ARBA" id="ARBA00022989"/>
    </source>
</evidence>
<evidence type="ECO:0000259" key="9">
    <source>
        <dbReference type="PROSITE" id="PS51292"/>
    </source>
</evidence>
<evidence type="ECO:0000256" key="4">
    <source>
        <dbReference type="ARBA" id="ARBA00022771"/>
    </source>
</evidence>
<dbReference type="Proteomes" id="UP000242146">
    <property type="component" value="Unassembled WGS sequence"/>
</dbReference>
<dbReference type="STRING" id="101127.A0A1X2GS34"/>
<evidence type="ECO:0000256" key="5">
    <source>
        <dbReference type="ARBA" id="ARBA00022833"/>
    </source>
</evidence>
<evidence type="ECO:0000256" key="8">
    <source>
        <dbReference type="SAM" id="MobiDB-lite"/>
    </source>
</evidence>
<accession>A0A1X2GS34</accession>
<dbReference type="AlphaFoldDB" id="A0A1X2GS34"/>
<evidence type="ECO:0000256" key="7">
    <source>
        <dbReference type="ARBA" id="ARBA00023136"/>
    </source>
</evidence>
<gene>
    <name evidence="10" type="ORF">DM01DRAFT_1332443</name>
</gene>
<dbReference type="PROSITE" id="PS51292">
    <property type="entry name" value="ZF_RING_CH"/>
    <property type="match status" value="1"/>
</dbReference>
<dbReference type="PANTHER" id="PTHR46283">
    <property type="entry name" value="E3 UBIQUITIN-PROTEIN LIGASE MARCH5"/>
    <property type="match status" value="1"/>
</dbReference>